<dbReference type="Proteomes" id="UP000326936">
    <property type="component" value="Chromosome"/>
</dbReference>
<evidence type="ECO:0000313" key="4">
    <source>
        <dbReference type="Proteomes" id="UP000326936"/>
    </source>
</evidence>
<evidence type="ECO:0000259" key="1">
    <source>
        <dbReference type="PROSITE" id="PS50404"/>
    </source>
</evidence>
<accession>A0A5P9CK71</accession>
<dbReference type="PANTHER" id="PTHR44051:SF8">
    <property type="entry name" value="GLUTATHIONE S-TRANSFERASE GSTA"/>
    <property type="match status" value="1"/>
</dbReference>
<feature type="domain" description="GST N-terminal" evidence="1">
    <location>
        <begin position="2"/>
        <end position="84"/>
    </location>
</feature>
<evidence type="ECO:0000259" key="2">
    <source>
        <dbReference type="PROSITE" id="PS50405"/>
    </source>
</evidence>
<reference evidence="3 4" key="1">
    <citation type="submission" date="2019-10" db="EMBL/GenBank/DDBJ databases">
        <title>Complete genome sequence of Vibrio sp. strain THAF100, isolated from non-filtered water from the water column of tank 6 of a marine aquarium containing stony-coral fragments. Water maintained at 26 degree C.</title>
        <authorList>
            <person name="Ruckert C."/>
            <person name="Franco A."/>
            <person name="Kalinowski J."/>
            <person name="Glaeser S."/>
        </authorList>
    </citation>
    <scope>NUCLEOTIDE SEQUENCE [LARGE SCALE GENOMIC DNA]</scope>
    <source>
        <strain evidence="3 4">THAF100</strain>
    </source>
</reference>
<keyword evidence="3" id="KW-0808">Transferase</keyword>
<sequence length="219" mass="25138">MSGVYIIGAQYSTFVRAVALCCEEKGINYSLGFDFPGYSLEYKGVTHYRLHPFGKVPILIHGERKVFESATICRYLDSEFSSKNLQPSHHFERAQVDQWCAGISTYIDKALIRDYLLEFSFPKGRDGEIRWDKIEQAKPKVEETFSILNQQLGDNSFICGERYSIADALLTPILDYLEKLSDAKAFFILYPKLESYLLRMRCRKSGQEVLIAAEINSWA</sequence>
<dbReference type="Gene3D" id="1.20.1050.10">
    <property type="match status" value="1"/>
</dbReference>
<gene>
    <name evidence="3" type="primary">gstA</name>
    <name evidence="3" type="ORF">FIV01_09220</name>
</gene>
<dbReference type="SFLD" id="SFLDS00019">
    <property type="entry name" value="Glutathione_Transferase_(cytos"/>
    <property type="match status" value="1"/>
</dbReference>
<dbReference type="InterPro" id="IPR036249">
    <property type="entry name" value="Thioredoxin-like_sf"/>
</dbReference>
<dbReference type="InterPro" id="IPR004046">
    <property type="entry name" value="GST_C"/>
</dbReference>
<dbReference type="InterPro" id="IPR040079">
    <property type="entry name" value="Glutathione_S-Trfase"/>
</dbReference>
<dbReference type="Gene3D" id="3.40.30.10">
    <property type="entry name" value="Glutaredoxin"/>
    <property type="match status" value="1"/>
</dbReference>
<proteinExistence type="predicted"/>
<dbReference type="PANTHER" id="PTHR44051">
    <property type="entry name" value="GLUTATHIONE S-TRANSFERASE-RELATED"/>
    <property type="match status" value="1"/>
</dbReference>
<dbReference type="InterPro" id="IPR010987">
    <property type="entry name" value="Glutathione-S-Trfase_C-like"/>
</dbReference>
<dbReference type="InterPro" id="IPR004045">
    <property type="entry name" value="Glutathione_S-Trfase_N"/>
</dbReference>
<dbReference type="KEGG" id="vaq:FIV01_09220"/>
<protein>
    <submittedName>
        <fullName evidence="3">Glutathione S-transferase GstA</fullName>
        <ecNumber evidence="3">2.5.1.18</ecNumber>
    </submittedName>
</protein>
<dbReference type="SUPFAM" id="SSF52833">
    <property type="entry name" value="Thioredoxin-like"/>
    <property type="match status" value="1"/>
</dbReference>
<keyword evidence="4" id="KW-1185">Reference proteome</keyword>
<dbReference type="AlphaFoldDB" id="A0A5P9CK71"/>
<feature type="domain" description="GST C-terminal" evidence="2">
    <location>
        <begin position="89"/>
        <end position="219"/>
    </location>
</feature>
<name>A0A5P9CK71_9VIBR</name>
<dbReference type="PROSITE" id="PS50405">
    <property type="entry name" value="GST_CTER"/>
    <property type="match status" value="1"/>
</dbReference>
<dbReference type="Pfam" id="PF13409">
    <property type="entry name" value="GST_N_2"/>
    <property type="match status" value="1"/>
</dbReference>
<dbReference type="SFLD" id="SFLDG00358">
    <property type="entry name" value="Main_(cytGST)"/>
    <property type="match status" value="1"/>
</dbReference>
<dbReference type="RefSeq" id="WP_152430722.1">
    <property type="nucleotide sequence ID" value="NZ_CBCSDK010000007.1"/>
</dbReference>
<dbReference type="GO" id="GO:0004364">
    <property type="term" value="F:glutathione transferase activity"/>
    <property type="evidence" value="ECO:0007669"/>
    <property type="project" value="UniProtKB-EC"/>
</dbReference>
<dbReference type="InterPro" id="IPR036282">
    <property type="entry name" value="Glutathione-S-Trfase_C_sf"/>
</dbReference>
<dbReference type="EC" id="2.5.1.18" evidence="3"/>
<organism evidence="3 4">
    <name type="scientific">Vibrio aquimaris</name>
    <dbReference type="NCBI Taxonomy" id="2587862"/>
    <lineage>
        <taxon>Bacteria</taxon>
        <taxon>Pseudomonadati</taxon>
        <taxon>Pseudomonadota</taxon>
        <taxon>Gammaproteobacteria</taxon>
        <taxon>Vibrionales</taxon>
        <taxon>Vibrionaceae</taxon>
        <taxon>Vibrio</taxon>
    </lineage>
</organism>
<evidence type="ECO:0000313" key="3">
    <source>
        <dbReference type="EMBL" id="QFT26606.1"/>
    </source>
</evidence>
<dbReference type="CDD" id="cd00299">
    <property type="entry name" value="GST_C_family"/>
    <property type="match status" value="1"/>
</dbReference>
<dbReference type="EMBL" id="CP045350">
    <property type="protein sequence ID" value="QFT26606.1"/>
    <property type="molecule type" value="Genomic_DNA"/>
</dbReference>
<dbReference type="OrthoDB" id="9797500at2"/>
<dbReference type="SUPFAM" id="SSF47616">
    <property type="entry name" value="GST C-terminal domain-like"/>
    <property type="match status" value="1"/>
</dbReference>
<dbReference type="PROSITE" id="PS50404">
    <property type="entry name" value="GST_NTER"/>
    <property type="match status" value="1"/>
</dbReference>
<dbReference type="Pfam" id="PF00043">
    <property type="entry name" value="GST_C"/>
    <property type="match status" value="1"/>
</dbReference>